<reference evidence="1" key="1">
    <citation type="submission" date="2022-08" db="EMBL/GenBank/DDBJ databases">
        <title>Genomic Encyclopedia of Type Strains, Phase V (KMG-V): Genome sequencing to study the core and pangenomes of soil and plant-associated prokaryotes.</title>
        <authorList>
            <person name="Whitman W."/>
        </authorList>
    </citation>
    <scope>NUCLEOTIDE SEQUENCE</scope>
    <source>
        <strain evidence="1">PS</strain>
    </source>
</reference>
<protein>
    <submittedName>
        <fullName evidence="1">Uncharacterized protein</fullName>
    </submittedName>
</protein>
<evidence type="ECO:0000313" key="2">
    <source>
        <dbReference type="Proteomes" id="UP001140258"/>
    </source>
</evidence>
<dbReference type="Proteomes" id="UP001140258">
    <property type="component" value="Unassembled WGS sequence"/>
</dbReference>
<keyword evidence="2" id="KW-1185">Reference proteome</keyword>
<proteinExistence type="predicted"/>
<dbReference type="EMBL" id="JANUCQ010000001">
    <property type="protein sequence ID" value="MCS3921423.1"/>
    <property type="molecule type" value="Genomic_DNA"/>
</dbReference>
<name>A0ABT2ETX9_METVO</name>
<accession>A0ABT2ETX9</accession>
<organism evidence="1 2">
    <name type="scientific">Methanococcus voltae PS</name>
    <dbReference type="NCBI Taxonomy" id="523842"/>
    <lineage>
        <taxon>Archaea</taxon>
        <taxon>Methanobacteriati</taxon>
        <taxon>Methanobacteriota</taxon>
        <taxon>Methanomada group</taxon>
        <taxon>Methanococci</taxon>
        <taxon>Methanococcales</taxon>
        <taxon>Methanococcaceae</taxon>
        <taxon>Methanococcus</taxon>
    </lineage>
</organism>
<gene>
    <name evidence="1" type="ORF">M2325_000096</name>
</gene>
<comment type="caution">
    <text evidence="1">The sequence shown here is derived from an EMBL/GenBank/DDBJ whole genome shotgun (WGS) entry which is preliminary data.</text>
</comment>
<dbReference type="RefSeq" id="WP_259050531.1">
    <property type="nucleotide sequence ID" value="NZ_JANUCQ010000001.1"/>
</dbReference>
<sequence length="255" mass="29945">MIGIATKLSKFDYDTDKLINLNKLITKNFDIHVIDAEEIQLTDKNVLEQLNKNSQLTIQCRRENAKDLLNLYSSYNFHICFVYGNKKYMAKSEKDNSKSSVLSLLNEATKMMDNNKIWIGTEGIENLLVSNDTNIEKIVNNYIKYYVYGCKKSNNEYKTLYDKRTAVYIPFMENIANELVDSMDNYLKRRENYVGDWENYLLNIDNTSNANSNSKNKDLIDEYNNKNKDFSVIGYPINQDYSIENLKLFKNYFKK</sequence>
<evidence type="ECO:0000313" key="1">
    <source>
        <dbReference type="EMBL" id="MCS3921423.1"/>
    </source>
</evidence>